<accession>A0ABV5CX65</accession>
<proteinExistence type="predicted"/>
<name>A0ABV5CX65_9ACTN</name>
<organism evidence="1 2">
    <name type="scientific">Polymorphospora lycopeni</name>
    <dbReference type="NCBI Taxonomy" id="3140240"/>
    <lineage>
        <taxon>Bacteria</taxon>
        <taxon>Bacillati</taxon>
        <taxon>Actinomycetota</taxon>
        <taxon>Actinomycetes</taxon>
        <taxon>Micromonosporales</taxon>
        <taxon>Micromonosporaceae</taxon>
        <taxon>Polymorphospora</taxon>
    </lineage>
</organism>
<dbReference type="RefSeq" id="WP_375735954.1">
    <property type="nucleotide sequence ID" value="NZ_JBCGDC010000097.1"/>
</dbReference>
<dbReference type="Proteomes" id="UP001582793">
    <property type="component" value="Unassembled WGS sequence"/>
</dbReference>
<comment type="caution">
    <text evidence="1">The sequence shown here is derived from an EMBL/GenBank/DDBJ whole genome shotgun (WGS) entry which is preliminary data.</text>
</comment>
<sequence>MPTLSEHVNVYTTAIAVLEHKGFSIWHDRENDTFCAQRGGWDFWADNPISLLGLAAIFEYKNPSEYTSRWWETEGSIRYPNVPEAAPEYTPVYGRSRHESERE</sequence>
<evidence type="ECO:0000313" key="2">
    <source>
        <dbReference type="Proteomes" id="UP001582793"/>
    </source>
</evidence>
<protein>
    <submittedName>
        <fullName evidence="1">Uncharacterized protein</fullName>
    </submittedName>
</protein>
<gene>
    <name evidence="1" type="ORF">AAFH96_26155</name>
</gene>
<evidence type="ECO:0000313" key="1">
    <source>
        <dbReference type="EMBL" id="MFB6396557.1"/>
    </source>
</evidence>
<reference evidence="1 2" key="1">
    <citation type="submission" date="2024-04" db="EMBL/GenBank/DDBJ databases">
        <title>Polymorphospora sp. isolated from Baiyangdian Lake in Xiong'an New Area.</title>
        <authorList>
            <person name="Zhang X."/>
            <person name="Liu J."/>
        </authorList>
    </citation>
    <scope>NUCLEOTIDE SEQUENCE [LARGE SCALE GENOMIC DNA]</scope>
    <source>
        <strain evidence="1 2">2-325</strain>
    </source>
</reference>
<keyword evidence="2" id="KW-1185">Reference proteome</keyword>
<dbReference type="EMBL" id="JBCGDC010000097">
    <property type="protein sequence ID" value="MFB6396557.1"/>
    <property type="molecule type" value="Genomic_DNA"/>
</dbReference>